<dbReference type="KEGG" id="snn:EWH46_09020"/>
<organism evidence="11 12">
    <name type="scientific">Sphaerotilus sulfidivorans</name>
    <dbReference type="NCBI Taxonomy" id="639200"/>
    <lineage>
        <taxon>Bacteria</taxon>
        <taxon>Pseudomonadati</taxon>
        <taxon>Pseudomonadota</taxon>
        <taxon>Betaproteobacteria</taxon>
        <taxon>Burkholderiales</taxon>
        <taxon>Sphaerotilaceae</taxon>
        <taxon>Sphaerotilus</taxon>
    </lineage>
</organism>
<dbReference type="Proteomes" id="UP000323522">
    <property type="component" value="Chromosome"/>
</dbReference>
<reference evidence="11 12" key="1">
    <citation type="submission" date="2019-02" db="EMBL/GenBank/DDBJ databases">
        <title>Complete Genome Sequence and Methylome Analysis of Sphaerotilus natans subsp. sulfidivorans D-507.</title>
        <authorList>
            <person name="Fomenkov A."/>
            <person name="Gridneva E."/>
            <person name="Smolyakov D."/>
            <person name="Dubinina G."/>
            <person name="Vincze T."/>
            <person name="Grabovich M."/>
            <person name="Roberts R.J."/>
        </authorList>
    </citation>
    <scope>NUCLEOTIDE SEQUENCE [LARGE SCALE GENOMIC DNA]</scope>
    <source>
        <strain evidence="11 12">D-507</strain>
    </source>
</reference>
<sequence>MQFPVPIPFVDHLGFELVRFADGQAEIHLELRPELLNSFMVAHGGVSMTLLDVVMAHAARSVVPDSGAVTIEMKTSFFRPGEGRLRAVGRLLHRSATMAFTEGHVYGGHGELCAHATGTFKYVKRLPAGHGGRAIKALNRPGEDEAQAQDPHPRTDRLR</sequence>
<dbReference type="Pfam" id="PF03061">
    <property type="entry name" value="4HBT"/>
    <property type="match status" value="1"/>
</dbReference>
<proteinExistence type="inferred from homology"/>
<evidence type="ECO:0000256" key="1">
    <source>
        <dbReference type="ARBA" id="ARBA00022801"/>
    </source>
</evidence>
<accession>A0A5C1Q091</accession>
<dbReference type="RefSeq" id="WP_149503614.1">
    <property type="nucleotide sequence ID" value="NZ_CP035708.1"/>
</dbReference>
<evidence type="ECO:0000313" key="13">
    <source>
        <dbReference type="Proteomes" id="UP001549111"/>
    </source>
</evidence>
<evidence type="ECO:0000256" key="3">
    <source>
        <dbReference type="ARBA" id="ARBA00036002"/>
    </source>
</evidence>
<evidence type="ECO:0000259" key="9">
    <source>
        <dbReference type="Pfam" id="PF03061"/>
    </source>
</evidence>
<keyword evidence="1" id="KW-0378">Hydrolase</keyword>
<dbReference type="PANTHER" id="PTHR43240">
    <property type="entry name" value="1,4-DIHYDROXY-2-NAPHTHOYL-COA THIOESTERASE 1"/>
    <property type="match status" value="1"/>
</dbReference>
<evidence type="ECO:0000256" key="8">
    <source>
        <dbReference type="SAM" id="MobiDB-lite"/>
    </source>
</evidence>
<dbReference type="EMBL" id="CP035708">
    <property type="protein sequence ID" value="QEN00901.1"/>
    <property type="molecule type" value="Genomic_DNA"/>
</dbReference>
<evidence type="ECO:0000256" key="4">
    <source>
        <dbReference type="ARBA" id="ARBA00038381"/>
    </source>
</evidence>
<comment type="similarity">
    <text evidence="4">Belongs to the YigI thioesterase family.</text>
</comment>
<reference evidence="10 13" key="2">
    <citation type="submission" date="2024-06" db="EMBL/GenBank/DDBJ databases">
        <title>Genomic Encyclopedia of Type Strains, Phase IV (KMG-IV): sequencing the most valuable type-strain genomes for metagenomic binning, comparative biology and taxonomic classification.</title>
        <authorList>
            <person name="Goeker M."/>
        </authorList>
    </citation>
    <scope>NUCLEOTIDE SEQUENCE [LARGE SCALE GENOMIC DNA]</scope>
    <source>
        <strain evidence="10 13">D-501</strain>
    </source>
</reference>
<dbReference type="GO" id="GO:0047617">
    <property type="term" value="F:fatty acyl-CoA hydrolase activity"/>
    <property type="evidence" value="ECO:0007669"/>
    <property type="project" value="UniProtKB-EC"/>
</dbReference>
<comment type="catalytic activity">
    <reaction evidence="7">
        <text>a medium-chain fatty acyl-CoA + H2O = a medium-chain fatty acid + CoA + H(+)</text>
        <dbReference type="Rhea" id="RHEA:68184"/>
        <dbReference type="ChEBI" id="CHEBI:15377"/>
        <dbReference type="ChEBI" id="CHEBI:15378"/>
        <dbReference type="ChEBI" id="CHEBI:57287"/>
        <dbReference type="ChEBI" id="CHEBI:59558"/>
        <dbReference type="ChEBI" id="CHEBI:90546"/>
    </reaction>
</comment>
<dbReference type="Proteomes" id="UP001549111">
    <property type="component" value="Unassembled WGS sequence"/>
</dbReference>
<keyword evidence="13" id="KW-1185">Reference proteome</keyword>
<dbReference type="Gene3D" id="3.10.129.10">
    <property type="entry name" value="Hotdog Thioesterase"/>
    <property type="match status" value="1"/>
</dbReference>
<dbReference type="AlphaFoldDB" id="A0A5C1Q091"/>
<comment type="catalytic activity">
    <reaction evidence="3">
        <text>a long-chain fatty acyl-CoA + H2O = a long-chain fatty acid + CoA + H(+)</text>
        <dbReference type="Rhea" id="RHEA:67680"/>
        <dbReference type="ChEBI" id="CHEBI:15377"/>
        <dbReference type="ChEBI" id="CHEBI:15378"/>
        <dbReference type="ChEBI" id="CHEBI:57287"/>
        <dbReference type="ChEBI" id="CHEBI:57560"/>
        <dbReference type="ChEBI" id="CHEBI:83139"/>
    </reaction>
</comment>
<evidence type="ECO:0000256" key="6">
    <source>
        <dbReference type="ARBA" id="ARBA00040062"/>
    </source>
</evidence>
<evidence type="ECO:0000256" key="5">
    <source>
        <dbReference type="ARBA" id="ARBA00038894"/>
    </source>
</evidence>
<evidence type="ECO:0000313" key="12">
    <source>
        <dbReference type="Proteomes" id="UP000323522"/>
    </source>
</evidence>
<dbReference type="NCBIfam" id="TIGR00369">
    <property type="entry name" value="unchar_dom_1"/>
    <property type="match status" value="1"/>
</dbReference>
<dbReference type="InterPro" id="IPR006683">
    <property type="entry name" value="Thioestr_dom"/>
</dbReference>
<protein>
    <recommendedName>
        <fullName evidence="6">Medium/long-chain acyl-CoA thioesterase YigI</fullName>
        <ecNumber evidence="5">3.1.2.20</ecNumber>
    </recommendedName>
</protein>
<dbReference type="EC" id="3.1.2.20" evidence="5"/>
<feature type="domain" description="Thioesterase" evidence="9">
    <location>
        <begin position="41"/>
        <end position="114"/>
    </location>
</feature>
<feature type="region of interest" description="Disordered" evidence="8">
    <location>
        <begin position="138"/>
        <end position="159"/>
    </location>
</feature>
<evidence type="ECO:0000313" key="11">
    <source>
        <dbReference type="EMBL" id="QEN00901.1"/>
    </source>
</evidence>
<evidence type="ECO:0000313" key="10">
    <source>
        <dbReference type="EMBL" id="MET3603468.1"/>
    </source>
</evidence>
<gene>
    <name evidence="10" type="ORF">ABIC99_001252</name>
    <name evidence="11" type="ORF">EWH46_09020</name>
</gene>
<dbReference type="InterPro" id="IPR003736">
    <property type="entry name" value="PAAI_dom"/>
</dbReference>
<dbReference type="PANTHER" id="PTHR43240:SF20">
    <property type="entry name" value="MEDIUM_LONG-CHAIN ACYL-COA THIOESTERASE YIGI"/>
    <property type="match status" value="1"/>
</dbReference>
<name>A0A5C1Q091_9BURK</name>
<dbReference type="InterPro" id="IPR029069">
    <property type="entry name" value="HotDog_dom_sf"/>
</dbReference>
<dbReference type="EMBL" id="JBEPLS010000003">
    <property type="protein sequence ID" value="MET3603468.1"/>
    <property type="molecule type" value="Genomic_DNA"/>
</dbReference>
<evidence type="ECO:0000256" key="2">
    <source>
        <dbReference type="ARBA" id="ARBA00035880"/>
    </source>
</evidence>
<comment type="catalytic activity">
    <reaction evidence="2">
        <text>a fatty acyl-CoA + H2O = a fatty acid + CoA + H(+)</text>
        <dbReference type="Rhea" id="RHEA:16781"/>
        <dbReference type="ChEBI" id="CHEBI:15377"/>
        <dbReference type="ChEBI" id="CHEBI:15378"/>
        <dbReference type="ChEBI" id="CHEBI:28868"/>
        <dbReference type="ChEBI" id="CHEBI:57287"/>
        <dbReference type="ChEBI" id="CHEBI:77636"/>
        <dbReference type="EC" id="3.1.2.20"/>
    </reaction>
</comment>
<dbReference type="SUPFAM" id="SSF54637">
    <property type="entry name" value="Thioesterase/thiol ester dehydrase-isomerase"/>
    <property type="match status" value="1"/>
</dbReference>
<evidence type="ECO:0000256" key="7">
    <source>
        <dbReference type="ARBA" id="ARBA00048062"/>
    </source>
</evidence>
<dbReference type="CDD" id="cd03443">
    <property type="entry name" value="PaaI_thioesterase"/>
    <property type="match status" value="1"/>
</dbReference>
<dbReference type="OrthoDB" id="4717506at2"/>